<feature type="transmembrane region" description="Helical" evidence="3">
    <location>
        <begin position="139"/>
        <end position="158"/>
    </location>
</feature>
<keyword evidence="3" id="KW-1133">Transmembrane helix</keyword>
<comment type="caution">
    <text evidence="2">Lacks conserved residue(s) required for the propagation of feature annotation.</text>
</comment>
<evidence type="ECO:0000256" key="1">
    <source>
        <dbReference type="ARBA" id="ARBA00023242"/>
    </source>
</evidence>
<reference evidence="5" key="1">
    <citation type="submission" date="2023-05" db="EMBL/GenBank/DDBJ databases">
        <authorList>
            <person name="Huff M."/>
        </authorList>
    </citation>
    <scope>NUCLEOTIDE SEQUENCE</scope>
</reference>
<dbReference type="EMBL" id="OU503040">
    <property type="protein sequence ID" value="CAI9762486.1"/>
    <property type="molecule type" value="Genomic_DNA"/>
</dbReference>
<dbReference type="Proteomes" id="UP000834106">
    <property type="component" value="Chromosome 5"/>
</dbReference>
<name>A0AAD1Z6M5_9LAMI</name>
<keyword evidence="1" id="KW-0539">Nucleus</keyword>
<dbReference type="InterPro" id="IPR014977">
    <property type="entry name" value="WRC_dom"/>
</dbReference>
<keyword evidence="3" id="KW-0812">Transmembrane</keyword>
<keyword evidence="6" id="KW-1185">Reference proteome</keyword>
<dbReference type="AlphaFoldDB" id="A0AAD1Z6M5"/>
<evidence type="ECO:0000256" key="3">
    <source>
        <dbReference type="SAM" id="Phobius"/>
    </source>
</evidence>
<evidence type="ECO:0000313" key="6">
    <source>
        <dbReference type="Proteomes" id="UP000834106"/>
    </source>
</evidence>
<feature type="domain" description="WRC" evidence="4">
    <location>
        <begin position="17"/>
        <end position="65"/>
    </location>
</feature>
<organism evidence="5 6">
    <name type="scientific">Fraxinus pennsylvanica</name>
    <dbReference type="NCBI Taxonomy" id="56036"/>
    <lineage>
        <taxon>Eukaryota</taxon>
        <taxon>Viridiplantae</taxon>
        <taxon>Streptophyta</taxon>
        <taxon>Embryophyta</taxon>
        <taxon>Tracheophyta</taxon>
        <taxon>Spermatophyta</taxon>
        <taxon>Magnoliopsida</taxon>
        <taxon>eudicotyledons</taxon>
        <taxon>Gunneridae</taxon>
        <taxon>Pentapetalae</taxon>
        <taxon>asterids</taxon>
        <taxon>lamiids</taxon>
        <taxon>Lamiales</taxon>
        <taxon>Oleaceae</taxon>
        <taxon>Oleeae</taxon>
        <taxon>Fraxinus</taxon>
    </lineage>
</organism>
<dbReference type="PROSITE" id="PS51667">
    <property type="entry name" value="WRC"/>
    <property type="match status" value="1"/>
</dbReference>
<protein>
    <recommendedName>
        <fullName evidence="4">WRC domain-containing protein</fullName>
    </recommendedName>
</protein>
<keyword evidence="3" id="KW-0472">Membrane</keyword>
<accession>A0AAD1Z6M5</accession>
<evidence type="ECO:0000313" key="5">
    <source>
        <dbReference type="EMBL" id="CAI9762486.1"/>
    </source>
</evidence>
<evidence type="ECO:0000259" key="4">
    <source>
        <dbReference type="PROSITE" id="PS51667"/>
    </source>
</evidence>
<evidence type="ECO:0000256" key="2">
    <source>
        <dbReference type="PROSITE-ProRule" id="PRU01002"/>
    </source>
</evidence>
<proteinExistence type="predicted"/>
<sequence>MEVATGGTGDSGGGEGVDQRKQCCRTVSRGKWRCKSEAIPGKTLCQSHGIEYKAFVSREEKRGNFEIMPMLLWKLQLQSLPLSSCTWCCVETNESIRVERSLTSTCPEAYTTRAEVKKKLAVFATSVATTEARNLMSKLNYIFFMVLPIYRVLVLYLAR</sequence>
<gene>
    <name evidence="5" type="ORF">FPE_LOCUS9916</name>
</gene>